<dbReference type="Pfam" id="PF00589">
    <property type="entry name" value="Phage_integrase"/>
    <property type="match status" value="1"/>
</dbReference>
<evidence type="ECO:0000313" key="5">
    <source>
        <dbReference type="EMBL" id="AEP08937.1"/>
    </source>
</evidence>
<proteinExistence type="inferred from homology"/>
<feature type="domain" description="Tyr recombinase" evidence="4">
    <location>
        <begin position="92"/>
        <end position="263"/>
    </location>
</feature>
<dbReference type="Proteomes" id="UP000009286">
    <property type="component" value="Chromosome"/>
</dbReference>
<evidence type="ECO:0000256" key="2">
    <source>
        <dbReference type="ARBA" id="ARBA00023125"/>
    </source>
</evidence>
<keyword evidence="2" id="KW-0238">DNA-binding</keyword>
<dbReference type="GO" id="GO:0006310">
    <property type="term" value="P:DNA recombination"/>
    <property type="evidence" value="ECO:0007669"/>
    <property type="project" value="UniProtKB-KW"/>
</dbReference>
<evidence type="ECO:0000259" key="4">
    <source>
        <dbReference type="PROSITE" id="PS51898"/>
    </source>
</evidence>
<keyword evidence="6" id="KW-1185">Reference proteome</keyword>
<sequence>MAEIFAAYQDDRQGRASHEGLKYVWKNIKPYFGNLTPEQVDRGLCRDYRAFRNKAGISDGTIHRELGMLRAALRWHDPNTKAVVELPSKPAPKDRYLTRDEYRALLDAAETNHIRLFIVIALATAARAGAILDMTWDQVDFDRGLIRLSKGKESRLKGRATVPMTALARDALAQAYEARETDWVIEWAGKNVASIKTGFRLTVRRAGLDGVTPHVLRHTAAVWMAEAGIPMSEIAQYLGHTSTMVTERVYARYSPDYLRGAASALEVQM</sequence>
<dbReference type="HOGENOM" id="CLU_027562_17_7_5"/>
<dbReference type="PANTHER" id="PTHR30349:SF41">
    <property type="entry name" value="INTEGRASE_RECOMBINASE PROTEIN MJ0367-RELATED"/>
    <property type="match status" value="1"/>
</dbReference>
<accession>G2KN05</accession>
<dbReference type="PROSITE" id="PS51898">
    <property type="entry name" value="TYR_RECOMBINASE"/>
    <property type="match status" value="1"/>
</dbReference>
<dbReference type="InterPro" id="IPR002104">
    <property type="entry name" value="Integrase_catalytic"/>
</dbReference>
<dbReference type="EMBL" id="CP002382">
    <property type="protein sequence ID" value="AEP08937.1"/>
    <property type="molecule type" value="Genomic_DNA"/>
</dbReference>
<dbReference type="CDD" id="cd00796">
    <property type="entry name" value="INT_Rci_Hp1_C"/>
    <property type="match status" value="1"/>
</dbReference>
<keyword evidence="3" id="KW-0233">DNA recombination</keyword>
<organism evidence="5 6">
    <name type="scientific">Micavibrio aeruginosavorus (strain ARL-13)</name>
    <dbReference type="NCBI Taxonomy" id="856793"/>
    <lineage>
        <taxon>Bacteria</taxon>
        <taxon>Pseudomonadati</taxon>
        <taxon>Bdellovibrionota</taxon>
        <taxon>Bdellovibrionia</taxon>
        <taxon>Bdellovibrionales</taxon>
        <taxon>Pseudobdellovibrionaceae</taxon>
        <taxon>Micavibrio</taxon>
    </lineage>
</organism>
<dbReference type="InterPro" id="IPR013762">
    <property type="entry name" value="Integrase-like_cat_sf"/>
</dbReference>
<gene>
    <name evidence="5" type="ordered locus">MICA_600</name>
</gene>
<evidence type="ECO:0000313" key="6">
    <source>
        <dbReference type="Proteomes" id="UP000009286"/>
    </source>
</evidence>
<reference evidence="5 6" key="1">
    <citation type="journal article" date="2011" name="BMC Genomics">
        <title>Genomic insights into an obligate epibiotic bacterial predator: Micavibrio aeruginosavorus ARL-13.</title>
        <authorList>
            <person name="Wang Z."/>
            <person name="Kadouri D."/>
            <person name="Wu M."/>
        </authorList>
    </citation>
    <scope>NUCLEOTIDE SEQUENCE [LARGE SCALE GENOMIC DNA]</scope>
    <source>
        <strain evidence="5 6">ARL-13</strain>
    </source>
</reference>
<dbReference type="KEGG" id="mai:MICA_600"/>
<dbReference type="GO" id="GO:0015074">
    <property type="term" value="P:DNA integration"/>
    <property type="evidence" value="ECO:0007669"/>
    <property type="project" value="InterPro"/>
</dbReference>
<dbReference type="PANTHER" id="PTHR30349">
    <property type="entry name" value="PHAGE INTEGRASE-RELATED"/>
    <property type="match status" value="1"/>
</dbReference>
<dbReference type="SUPFAM" id="SSF56349">
    <property type="entry name" value="DNA breaking-rejoining enzymes"/>
    <property type="match status" value="1"/>
</dbReference>
<dbReference type="InterPro" id="IPR050090">
    <property type="entry name" value="Tyrosine_recombinase_XerCD"/>
</dbReference>
<dbReference type="InterPro" id="IPR011010">
    <property type="entry name" value="DNA_brk_join_enz"/>
</dbReference>
<dbReference type="Gene3D" id="1.10.443.10">
    <property type="entry name" value="Intergrase catalytic core"/>
    <property type="match status" value="1"/>
</dbReference>
<name>G2KN05_MICAA</name>
<protein>
    <submittedName>
        <fullName evidence="5">Phage integrase family protein</fullName>
    </submittedName>
</protein>
<dbReference type="GO" id="GO:0003677">
    <property type="term" value="F:DNA binding"/>
    <property type="evidence" value="ECO:0007669"/>
    <property type="project" value="UniProtKB-KW"/>
</dbReference>
<evidence type="ECO:0000256" key="1">
    <source>
        <dbReference type="ARBA" id="ARBA00008857"/>
    </source>
</evidence>
<dbReference type="AlphaFoldDB" id="G2KN05"/>
<dbReference type="STRING" id="856793.MICA_600"/>
<dbReference type="eggNOG" id="COG0582">
    <property type="taxonomic scope" value="Bacteria"/>
</dbReference>
<evidence type="ECO:0000256" key="3">
    <source>
        <dbReference type="ARBA" id="ARBA00023172"/>
    </source>
</evidence>
<comment type="similarity">
    <text evidence="1">Belongs to the 'phage' integrase family.</text>
</comment>
<dbReference type="RefSeq" id="WP_014102160.1">
    <property type="nucleotide sequence ID" value="NC_016026.1"/>
</dbReference>